<reference evidence="1" key="1">
    <citation type="submission" date="2023-10" db="EMBL/GenBank/DDBJ databases">
        <authorList>
            <person name="Chen Y."/>
            <person name="Shah S."/>
            <person name="Dougan E. K."/>
            <person name="Thang M."/>
            <person name="Chan C."/>
        </authorList>
    </citation>
    <scope>NUCLEOTIDE SEQUENCE [LARGE SCALE GENOMIC DNA]</scope>
</reference>
<proteinExistence type="predicted"/>
<name>A0ABN9V3F8_9DINO</name>
<protein>
    <submittedName>
        <fullName evidence="1">Uncharacterized protein</fullName>
    </submittedName>
</protein>
<keyword evidence="2" id="KW-1185">Reference proteome</keyword>
<sequence length="105" mass="12122">MFKNAARLARLDGWEPTPDILRHSDPSHEWLNKDRALEAIKRRERWASDLSVRRYEKGSRAMRRLATLDRGRQLLLAEADAHLEGAPHAGRAVAFDQRRRELGLA</sequence>
<evidence type="ECO:0000313" key="2">
    <source>
        <dbReference type="Proteomes" id="UP001189429"/>
    </source>
</evidence>
<organism evidence="1 2">
    <name type="scientific">Prorocentrum cordatum</name>
    <dbReference type="NCBI Taxonomy" id="2364126"/>
    <lineage>
        <taxon>Eukaryota</taxon>
        <taxon>Sar</taxon>
        <taxon>Alveolata</taxon>
        <taxon>Dinophyceae</taxon>
        <taxon>Prorocentrales</taxon>
        <taxon>Prorocentraceae</taxon>
        <taxon>Prorocentrum</taxon>
    </lineage>
</organism>
<gene>
    <name evidence="1" type="ORF">PCOR1329_LOCUS54165</name>
</gene>
<accession>A0ABN9V3F8</accession>
<comment type="caution">
    <text evidence="1">The sequence shown here is derived from an EMBL/GenBank/DDBJ whole genome shotgun (WGS) entry which is preliminary data.</text>
</comment>
<dbReference type="EMBL" id="CAUYUJ010016615">
    <property type="protein sequence ID" value="CAK0867166.1"/>
    <property type="molecule type" value="Genomic_DNA"/>
</dbReference>
<evidence type="ECO:0000313" key="1">
    <source>
        <dbReference type="EMBL" id="CAK0867166.1"/>
    </source>
</evidence>
<dbReference type="Proteomes" id="UP001189429">
    <property type="component" value="Unassembled WGS sequence"/>
</dbReference>